<dbReference type="PANTHER" id="PTHR42793:SF1">
    <property type="entry name" value="PEPTIDYL-LYSINE N-ACETYLTRANSFERASE PATZ"/>
    <property type="match status" value="1"/>
</dbReference>
<evidence type="ECO:0000256" key="1">
    <source>
        <dbReference type="PROSITE-ProRule" id="PRU00409"/>
    </source>
</evidence>
<evidence type="ECO:0000313" key="4">
    <source>
        <dbReference type="EMBL" id="MFC6868955.1"/>
    </source>
</evidence>
<dbReference type="Gene3D" id="3.40.50.720">
    <property type="entry name" value="NAD(P)-binding Rossmann-like Domain"/>
    <property type="match status" value="1"/>
</dbReference>
<dbReference type="EMBL" id="JBHSXX010000001">
    <property type="protein sequence ID" value="MFC6868955.1"/>
    <property type="molecule type" value="Genomic_DNA"/>
</dbReference>
<keyword evidence="1" id="KW-0067">ATP-binding</keyword>
<dbReference type="SMART" id="SM00881">
    <property type="entry name" value="CoA_binding"/>
    <property type="match status" value="1"/>
</dbReference>
<dbReference type="PROSITE" id="PS50975">
    <property type="entry name" value="ATP_GRASP"/>
    <property type="match status" value="1"/>
</dbReference>
<feature type="domain" description="ATP-grasp" evidence="3">
    <location>
        <begin position="498"/>
        <end position="534"/>
    </location>
</feature>
<dbReference type="Gene3D" id="3.30.1490.20">
    <property type="entry name" value="ATP-grasp fold, A domain"/>
    <property type="match status" value="1"/>
</dbReference>
<sequence>MLTTASALAAVFAPRRIALVGASDRDGSAGRLFWDNLRDFPGEVVPVTPSSSTVDGVSAVASLRDVEGAVDLAVVVSPAASVPGVIADAAARGVPAAVVISGGFAEAGPEGARLQAEMMAAAWAGGVRIIGPNCFGVQNCGLPLNASLGRGLPAGGGISVVTQSGAYGMAIHTLGRDEHARFAKVCATGNKADVGDADLLRYLGDDPATTVICFLSESMPDGRAFIEAAREITPHKPVIVARLGRSAAGARAALSHTAALASQDRVARAALADAGAIVVRSGLEMLDAARALDARPHPAGARVGIVTNSGGTGVELTDLLVEHNLLVPELSPGLRAELRALLPAVGSPHNPVDMTTVWHRYTELYPALIDRIARSGEVDVVVPVLLHRSASEEVSIAVRAAVAALRADGVAVPVYACWVADRDQRAGAKLLQEAGVPCFDWPERTARAVAHAAEAARNADPLAPSQPDHPSAPGPPATAPATVAAQPIDRQLDVEQAADLLRNAGIDVLPSTVCHSERDAVRAARGLGYPVVAKVVHPNIAHKSDVGGVRTDLRNDAALRAAAREILAIAPGASVLVQPHRVGVEVIVGGIRDASFGPAVVAGLGGVFAETVDDVVFALAPCTEADAHRLLRRMRGYPLLAGARGQEPVDLAALAALVTRVSELLAATPWLSQLDLNPVLCGARHVIVSDWRLYTQNQSPRDETARRDSPGHGGEMARRSP</sequence>
<keyword evidence="1" id="KW-0547">Nucleotide-binding</keyword>
<gene>
    <name evidence="4" type="ORF">ACFQGD_17570</name>
</gene>
<evidence type="ECO:0000313" key="5">
    <source>
        <dbReference type="Proteomes" id="UP001596337"/>
    </source>
</evidence>
<feature type="compositionally biased region" description="Basic and acidic residues" evidence="2">
    <location>
        <begin position="700"/>
        <end position="721"/>
    </location>
</feature>
<dbReference type="Gene3D" id="3.40.50.261">
    <property type="entry name" value="Succinyl-CoA synthetase domains"/>
    <property type="match status" value="2"/>
</dbReference>
<dbReference type="RefSeq" id="WP_345403093.1">
    <property type="nucleotide sequence ID" value="NZ_BAABLA010000113.1"/>
</dbReference>
<evidence type="ECO:0000256" key="2">
    <source>
        <dbReference type="SAM" id="MobiDB-lite"/>
    </source>
</evidence>
<feature type="region of interest" description="Disordered" evidence="2">
    <location>
        <begin position="698"/>
        <end position="721"/>
    </location>
</feature>
<proteinExistence type="predicted"/>
<dbReference type="InterPro" id="IPR036291">
    <property type="entry name" value="NAD(P)-bd_dom_sf"/>
</dbReference>
<dbReference type="PANTHER" id="PTHR42793">
    <property type="entry name" value="COA BINDING DOMAIN CONTAINING PROTEIN"/>
    <property type="match status" value="1"/>
</dbReference>
<dbReference type="SUPFAM" id="SSF52210">
    <property type="entry name" value="Succinyl-CoA synthetase domains"/>
    <property type="match status" value="2"/>
</dbReference>
<dbReference type="Pfam" id="PF19045">
    <property type="entry name" value="Ligase_CoA_2"/>
    <property type="match status" value="1"/>
</dbReference>
<evidence type="ECO:0000259" key="3">
    <source>
        <dbReference type="PROSITE" id="PS50975"/>
    </source>
</evidence>
<dbReference type="Pfam" id="PF13549">
    <property type="entry name" value="ATP-grasp_5"/>
    <property type="match status" value="1"/>
</dbReference>
<feature type="region of interest" description="Disordered" evidence="2">
    <location>
        <begin position="453"/>
        <end position="481"/>
    </location>
</feature>
<keyword evidence="4" id="KW-0436">Ligase</keyword>
<reference evidence="5" key="1">
    <citation type="journal article" date="2019" name="Int. J. Syst. Evol. Microbiol.">
        <title>The Global Catalogue of Microorganisms (GCM) 10K type strain sequencing project: providing services to taxonomists for standard genome sequencing and annotation.</title>
        <authorList>
            <consortium name="The Broad Institute Genomics Platform"/>
            <consortium name="The Broad Institute Genome Sequencing Center for Infectious Disease"/>
            <person name="Wu L."/>
            <person name="Ma J."/>
        </authorList>
    </citation>
    <scope>NUCLEOTIDE SEQUENCE [LARGE SCALE GENOMIC DNA]</scope>
    <source>
        <strain evidence="5">KCTC 32255</strain>
    </source>
</reference>
<dbReference type="Gene3D" id="3.30.470.20">
    <property type="entry name" value="ATP-grasp fold, B domain"/>
    <property type="match status" value="1"/>
</dbReference>
<dbReference type="Pfam" id="PF13607">
    <property type="entry name" value="Succ_CoA_lig"/>
    <property type="match status" value="1"/>
</dbReference>
<dbReference type="InterPro" id="IPR013815">
    <property type="entry name" value="ATP_grasp_subdomain_1"/>
</dbReference>
<organism evidence="4 5">
    <name type="scientific">Haloechinothrix salitolerans</name>
    <dbReference type="NCBI Taxonomy" id="926830"/>
    <lineage>
        <taxon>Bacteria</taxon>
        <taxon>Bacillati</taxon>
        <taxon>Actinomycetota</taxon>
        <taxon>Actinomycetes</taxon>
        <taxon>Pseudonocardiales</taxon>
        <taxon>Pseudonocardiaceae</taxon>
        <taxon>Haloechinothrix</taxon>
    </lineage>
</organism>
<dbReference type="SUPFAM" id="SSF51735">
    <property type="entry name" value="NAD(P)-binding Rossmann-fold domains"/>
    <property type="match status" value="1"/>
</dbReference>
<dbReference type="InterPro" id="IPR043938">
    <property type="entry name" value="Ligase_CoA_dom"/>
</dbReference>
<comment type="caution">
    <text evidence="4">The sequence shown here is derived from an EMBL/GenBank/DDBJ whole genome shotgun (WGS) entry which is preliminary data.</text>
</comment>
<accession>A0ABW2C2V6</accession>
<dbReference type="InterPro" id="IPR016102">
    <property type="entry name" value="Succinyl-CoA_synth-like"/>
</dbReference>
<dbReference type="SUPFAM" id="SSF56059">
    <property type="entry name" value="Glutathione synthetase ATP-binding domain-like"/>
    <property type="match status" value="1"/>
</dbReference>
<dbReference type="InterPro" id="IPR032875">
    <property type="entry name" value="Succ_CoA_lig_flav_dom"/>
</dbReference>
<dbReference type="InterPro" id="IPR003781">
    <property type="entry name" value="CoA-bd"/>
</dbReference>
<dbReference type="Pfam" id="PF13380">
    <property type="entry name" value="CoA_binding_2"/>
    <property type="match status" value="1"/>
</dbReference>
<dbReference type="Proteomes" id="UP001596337">
    <property type="component" value="Unassembled WGS sequence"/>
</dbReference>
<protein>
    <submittedName>
        <fullName evidence="4">Acetate--CoA ligase family protein</fullName>
    </submittedName>
</protein>
<dbReference type="InterPro" id="IPR011761">
    <property type="entry name" value="ATP-grasp"/>
</dbReference>
<dbReference type="GO" id="GO:0016874">
    <property type="term" value="F:ligase activity"/>
    <property type="evidence" value="ECO:0007669"/>
    <property type="project" value="UniProtKB-KW"/>
</dbReference>
<keyword evidence="5" id="KW-1185">Reference proteome</keyword>
<name>A0ABW2C2V6_9PSEU</name>